<comment type="catalytic activity">
    <reaction evidence="1 11">
        <text>UDP-alpha-D-glucose = UDP-alpha-D-galactose</text>
        <dbReference type="Rhea" id="RHEA:22168"/>
        <dbReference type="ChEBI" id="CHEBI:58885"/>
        <dbReference type="ChEBI" id="CHEBI:66914"/>
        <dbReference type="EC" id="5.1.3.2"/>
    </reaction>
</comment>
<evidence type="ECO:0000256" key="1">
    <source>
        <dbReference type="ARBA" id="ARBA00000083"/>
    </source>
</evidence>
<dbReference type="InterPro" id="IPR005886">
    <property type="entry name" value="UDP_G4E"/>
</dbReference>
<keyword evidence="10 11" id="KW-0119">Carbohydrate metabolism</keyword>
<dbReference type="NCBIfam" id="TIGR01179">
    <property type="entry name" value="galE"/>
    <property type="match status" value="1"/>
</dbReference>
<dbReference type="STRING" id="883113.HMPREF9708_00282"/>
<comment type="subunit">
    <text evidence="11">Homodimer.</text>
</comment>
<feature type="domain" description="NAD-dependent epimerase/dehydratase" evidence="12">
    <location>
        <begin position="4"/>
        <end position="252"/>
    </location>
</feature>
<comment type="caution">
    <text evidence="13">The sequence shown here is derived from an EMBL/GenBank/DDBJ whole genome shotgun (WGS) entry which is preliminary data.</text>
</comment>
<evidence type="ECO:0000256" key="11">
    <source>
        <dbReference type="RuleBase" id="RU366046"/>
    </source>
</evidence>
<organism evidence="13 14">
    <name type="scientific">Facklamia languida CCUG 37842</name>
    <dbReference type="NCBI Taxonomy" id="883113"/>
    <lineage>
        <taxon>Bacteria</taxon>
        <taxon>Bacillati</taxon>
        <taxon>Bacillota</taxon>
        <taxon>Bacilli</taxon>
        <taxon>Lactobacillales</taxon>
        <taxon>Aerococcaceae</taxon>
        <taxon>Facklamia</taxon>
    </lineage>
</organism>
<evidence type="ECO:0000256" key="2">
    <source>
        <dbReference type="ARBA" id="ARBA00001911"/>
    </source>
</evidence>
<proteinExistence type="inferred from homology"/>
<keyword evidence="9 11" id="KW-0413">Isomerase</keyword>
<dbReference type="EC" id="5.1.3.2" evidence="5 11"/>
<evidence type="ECO:0000256" key="4">
    <source>
        <dbReference type="ARBA" id="ARBA00007637"/>
    </source>
</evidence>
<dbReference type="PATRIC" id="fig|883113.3.peg.285"/>
<dbReference type="Proteomes" id="UP000006190">
    <property type="component" value="Unassembled WGS sequence"/>
</dbReference>
<protein>
    <recommendedName>
        <fullName evidence="6 11">UDP-glucose 4-epimerase</fullName>
        <ecNumber evidence="5 11">5.1.3.2</ecNumber>
    </recommendedName>
</protein>
<dbReference type="RefSeq" id="WP_006308183.1">
    <property type="nucleotide sequence ID" value="NZ_JH601133.1"/>
</dbReference>
<sequence>MHYLVVGGAGYIGSHAVDLLVNQGHKVTVLDNLVTGHQKAIHPEAEFVQGDVRDRQILDQIFADDDFDGVFHFAAFSLVGESVDQPLKYFDNNVQGMIQLLESMQEHQVKKIVFSSTAAVYGNVDQEFIQEDAVKLPTSPYGESKLMMEKIIDWCDQAYGIRYVSLRYFNVAGAKPNGEIGEDHHPETHLIPIILQVAQGKRDQLEVFGDDYPTPDGTCIRDYIHVSDLVEAHALAMDYLNKDLESQIINLGSNNGYSVLQMLEAARRVTNHSIPARITDRRPGDPARLVASSQKAREVLGWVPHITDVHEMIQSAWEWFNKYPEGYED</sequence>
<dbReference type="SUPFAM" id="SSF51735">
    <property type="entry name" value="NAD(P)-binding Rossmann-fold domains"/>
    <property type="match status" value="1"/>
</dbReference>
<dbReference type="Pfam" id="PF01370">
    <property type="entry name" value="Epimerase"/>
    <property type="match status" value="1"/>
</dbReference>
<dbReference type="GO" id="GO:0033499">
    <property type="term" value="P:galactose catabolic process via UDP-galactose, Leloir pathway"/>
    <property type="evidence" value="ECO:0007669"/>
    <property type="project" value="TreeGrafter"/>
</dbReference>
<evidence type="ECO:0000259" key="12">
    <source>
        <dbReference type="Pfam" id="PF01370"/>
    </source>
</evidence>
<evidence type="ECO:0000256" key="10">
    <source>
        <dbReference type="ARBA" id="ARBA00023277"/>
    </source>
</evidence>
<dbReference type="eggNOG" id="COG1087">
    <property type="taxonomic scope" value="Bacteria"/>
</dbReference>
<dbReference type="GO" id="GO:0003978">
    <property type="term" value="F:UDP-glucose 4-epimerase activity"/>
    <property type="evidence" value="ECO:0007669"/>
    <property type="project" value="UniProtKB-UniRule"/>
</dbReference>
<accession>H3NHE3</accession>
<dbReference type="OrthoDB" id="9801785at2"/>
<dbReference type="HOGENOM" id="CLU_007383_1_10_9"/>
<dbReference type="PANTHER" id="PTHR43725">
    <property type="entry name" value="UDP-GLUCOSE 4-EPIMERASE"/>
    <property type="match status" value="1"/>
</dbReference>
<dbReference type="AlphaFoldDB" id="H3NHE3"/>
<evidence type="ECO:0000256" key="9">
    <source>
        <dbReference type="ARBA" id="ARBA00023235"/>
    </source>
</evidence>
<keyword evidence="7 11" id="KW-0520">NAD</keyword>
<name>H3NHE3_9LACT</name>
<evidence type="ECO:0000256" key="6">
    <source>
        <dbReference type="ARBA" id="ARBA00018569"/>
    </source>
</evidence>
<reference evidence="13 14" key="1">
    <citation type="submission" date="2012-01" db="EMBL/GenBank/DDBJ databases">
        <title>The Genome Sequence of Facklamia languida CCUG 37842.</title>
        <authorList>
            <consortium name="The Broad Institute Genome Sequencing Platform"/>
            <person name="Earl A."/>
            <person name="Ward D."/>
            <person name="Feldgarden M."/>
            <person name="Gevers D."/>
            <person name="Huys G."/>
            <person name="Young S.K."/>
            <person name="Zeng Q."/>
            <person name="Gargeya S."/>
            <person name="Fitzgerald M."/>
            <person name="Haas B."/>
            <person name="Abouelleil A."/>
            <person name="Alvarado L."/>
            <person name="Arachchi H.M."/>
            <person name="Berlin A."/>
            <person name="Chapman S.B."/>
            <person name="Gearin G."/>
            <person name="Goldberg J."/>
            <person name="Griggs A."/>
            <person name="Gujja S."/>
            <person name="Hansen M."/>
            <person name="Heiman D."/>
            <person name="Howarth C."/>
            <person name="Larimer J."/>
            <person name="Lui A."/>
            <person name="MacDonald P.J.P."/>
            <person name="McCowen C."/>
            <person name="Montmayeur A."/>
            <person name="Murphy C."/>
            <person name="Neiman D."/>
            <person name="Pearson M."/>
            <person name="Priest M."/>
            <person name="Roberts A."/>
            <person name="Saif S."/>
            <person name="Shea T."/>
            <person name="Sisk P."/>
            <person name="Stolte C."/>
            <person name="Sykes S."/>
            <person name="Wortman J."/>
            <person name="Nusbaum C."/>
            <person name="Birren B."/>
        </authorList>
    </citation>
    <scope>NUCLEOTIDE SEQUENCE [LARGE SCALE GENOMIC DNA]</scope>
    <source>
        <strain evidence="13 14">CCUG 37842</strain>
    </source>
</reference>
<comment type="similarity">
    <text evidence="4 11">Belongs to the NAD(P)-dependent epimerase/dehydratase family.</text>
</comment>
<evidence type="ECO:0000313" key="13">
    <source>
        <dbReference type="EMBL" id="EHR38198.1"/>
    </source>
</evidence>
<dbReference type="Gene3D" id="3.90.25.10">
    <property type="entry name" value="UDP-galactose 4-epimerase, domain 1"/>
    <property type="match status" value="1"/>
</dbReference>
<dbReference type="Gene3D" id="3.40.50.720">
    <property type="entry name" value="NAD(P)-binding Rossmann-like Domain"/>
    <property type="match status" value="1"/>
</dbReference>
<evidence type="ECO:0000313" key="14">
    <source>
        <dbReference type="Proteomes" id="UP000006190"/>
    </source>
</evidence>
<dbReference type="InterPro" id="IPR036291">
    <property type="entry name" value="NAD(P)-bd_dom_sf"/>
</dbReference>
<evidence type="ECO:0000256" key="3">
    <source>
        <dbReference type="ARBA" id="ARBA00004947"/>
    </source>
</evidence>
<gene>
    <name evidence="13" type="ORF">HMPREF9708_00282</name>
</gene>
<comment type="pathway">
    <text evidence="3 11">Carbohydrate metabolism; galactose metabolism.</text>
</comment>
<dbReference type="InterPro" id="IPR001509">
    <property type="entry name" value="Epimerase_deHydtase"/>
</dbReference>
<keyword evidence="8" id="KW-0299">Galactose metabolism</keyword>
<dbReference type="UniPathway" id="UPA00214"/>
<evidence type="ECO:0000256" key="8">
    <source>
        <dbReference type="ARBA" id="ARBA00023144"/>
    </source>
</evidence>
<keyword evidence="14" id="KW-1185">Reference proteome</keyword>
<dbReference type="CDD" id="cd05247">
    <property type="entry name" value="UDP_G4E_1_SDR_e"/>
    <property type="match status" value="1"/>
</dbReference>
<comment type="cofactor">
    <cofactor evidence="2 11">
        <name>NAD(+)</name>
        <dbReference type="ChEBI" id="CHEBI:57540"/>
    </cofactor>
</comment>
<evidence type="ECO:0000256" key="7">
    <source>
        <dbReference type="ARBA" id="ARBA00023027"/>
    </source>
</evidence>
<dbReference type="EMBL" id="AGEG01000002">
    <property type="protein sequence ID" value="EHR38198.1"/>
    <property type="molecule type" value="Genomic_DNA"/>
</dbReference>
<dbReference type="PANTHER" id="PTHR43725:SF53">
    <property type="entry name" value="UDP-ARABINOSE 4-EPIMERASE 1"/>
    <property type="match status" value="1"/>
</dbReference>
<evidence type="ECO:0000256" key="5">
    <source>
        <dbReference type="ARBA" id="ARBA00013189"/>
    </source>
</evidence>